<accession>A0A1J1CYL5</accession>
<sequence>MEKIECGNCLADLTEDMDIQFSNATCELFCSKECAMEFYMKEMENHKVDLKNIRNYIKFAYIADGCVYHSDLDDDSCPDCEDGVFNFYRFETIDGNRYEIYKCSECGKETKVRCK</sequence>
<evidence type="ECO:0000313" key="2">
    <source>
        <dbReference type="Proteomes" id="UP000182204"/>
    </source>
</evidence>
<dbReference type="AlphaFoldDB" id="A0A1J1CYL5"/>
<reference evidence="1 2" key="1">
    <citation type="submission" date="2015-11" db="EMBL/GenBank/DDBJ databases">
        <authorList>
            <person name="Hill K.K."/>
            <person name="Shirey T.B."/>
            <person name="Raphael B."/>
            <person name="Daligault H.E."/>
            <person name="Davenport K.W."/>
            <person name="Bruce D.C."/>
            <person name="Foley B.T."/>
            <person name="Johnson S.L."/>
        </authorList>
    </citation>
    <scope>NUCLEOTIDE SEQUENCE [LARGE SCALE GENOMIC DNA]</scope>
    <source>
        <strain evidence="1 2">CDC_1632</strain>
    </source>
</reference>
<dbReference type="RefSeq" id="WP_072584278.1">
    <property type="nucleotide sequence ID" value="NZ_CP013242.1"/>
</dbReference>
<dbReference type="Proteomes" id="UP000182204">
    <property type="component" value="Chromosome"/>
</dbReference>
<evidence type="ECO:0000313" key="1">
    <source>
        <dbReference type="EMBL" id="APH13483.1"/>
    </source>
</evidence>
<organism evidence="1 2">
    <name type="scientific">Clostridium sporogenes</name>
    <dbReference type="NCBI Taxonomy" id="1509"/>
    <lineage>
        <taxon>Bacteria</taxon>
        <taxon>Bacillati</taxon>
        <taxon>Bacillota</taxon>
        <taxon>Clostridia</taxon>
        <taxon>Eubacteriales</taxon>
        <taxon>Clostridiaceae</taxon>
        <taxon>Clostridium</taxon>
    </lineage>
</organism>
<proteinExistence type="predicted"/>
<dbReference type="EMBL" id="CP013243">
    <property type="protein sequence ID" value="APH13483.1"/>
    <property type="molecule type" value="Genomic_DNA"/>
</dbReference>
<name>A0A1J1CYL5_CLOSG</name>
<protein>
    <submittedName>
        <fullName evidence="1">Uncharacterized protein</fullName>
    </submittedName>
</protein>
<gene>
    <name evidence="1" type="ORF">NPD5_266</name>
</gene>